<comment type="caution">
    <text evidence="3">The sequence shown here is derived from an EMBL/GenBank/DDBJ whole genome shotgun (WGS) entry which is preliminary data.</text>
</comment>
<feature type="non-terminal residue" evidence="3">
    <location>
        <position position="286"/>
    </location>
</feature>
<keyword evidence="1" id="KW-0496">Mitochondrion</keyword>
<gene>
    <name evidence="3" type="primary">A07p020680.1_BraROA</name>
    <name evidence="3" type="ORF">IGI04_026930</name>
</gene>
<organism evidence="3 4">
    <name type="scientific">Brassica rapa subsp. trilocularis</name>
    <dbReference type="NCBI Taxonomy" id="1813537"/>
    <lineage>
        <taxon>Eukaryota</taxon>
        <taxon>Viridiplantae</taxon>
        <taxon>Streptophyta</taxon>
        <taxon>Embryophyta</taxon>
        <taxon>Tracheophyta</taxon>
        <taxon>Spermatophyta</taxon>
        <taxon>Magnoliopsida</taxon>
        <taxon>eudicotyledons</taxon>
        <taxon>Gunneridae</taxon>
        <taxon>Pentapetalae</taxon>
        <taxon>rosids</taxon>
        <taxon>malvids</taxon>
        <taxon>Brassicales</taxon>
        <taxon>Brassicaceae</taxon>
        <taxon>Brassiceae</taxon>
        <taxon>Brassica</taxon>
    </lineage>
</organism>
<protein>
    <recommendedName>
        <fullName evidence="1">Ubiquinone biosynthesis protein</fullName>
    </recommendedName>
</protein>
<proteinExistence type="inferred from homology"/>
<keyword evidence="4" id="KW-1185">Reference proteome</keyword>
<dbReference type="InterPro" id="IPR012762">
    <property type="entry name" value="Ubiq_biosynth_COQ9"/>
</dbReference>
<evidence type="ECO:0000313" key="3">
    <source>
        <dbReference type="EMBL" id="KAG5379088.1"/>
    </source>
</evidence>
<dbReference type="Proteomes" id="UP000823674">
    <property type="component" value="Chromosome A07"/>
</dbReference>
<name>A0ABQ7KXI3_BRACM</name>
<dbReference type="PANTHER" id="PTHR21427:SF22">
    <property type="entry name" value="UBIQUINONE BIOSYNTHESIS PROTEIN"/>
    <property type="match status" value="1"/>
</dbReference>
<keyword evidence="1" id="KW-0831">Ubiquinone biosynthesis</keyword>
<dbReference type="EMBL" id="JADBGQ010000009">
    <property type="protein sequence ID" value="KAG5379088.1"/>
    <property type="molecule type" value="Genomic_DNA"/>
</dbReference>
<keyword evidence="1" id="KW-0446">Lipid-binding</keyword>
<evidence type="ECO:0000313" key="4">
    <source>
        <dbReference type="Proteomes" id="UP000823674"/>
    </source>
</evidence>
<evidence type="ECO:0000256" key="2">
    <source>
        <dbReference type="SAM" id="MobiDB-lite"/>
    </source>
</evidence>
<comment type="function">
    <text evidence="1">Membrane-associated protein that warps the membrane surface to access and bind aromatic isoprenes with high specificity, including ubiquinone (CoQ) isoprene intermediates and presents them directly to Coq7, therefore facilitating the Coq7-mediated hydroxylase step. Participates in the biosynthesis of coenzyme Q, also named ubiquinone, an essential lipid-soluble electron transporter for aerobic cellular respiration.</text>
</comment>
<comment type="subcellular location">
    <subcellularLocation>
        <location evidence="1">Mitochondrion</location>
    </subcellularLocation>
</comment>
<feature type="region of interest" description="Disordered" evidence="2">
    <location>
        <begin position="1"/>
        <end position="47"/>
    </location>
</feature>
<comment type="similarity">
    <text evidence="1">Belongs to the COQ9 family.</text>
</comment>
<dbReference type="PANTHER" id="PTHR21427">
    <property type="entry name" value="UBIQUINONE BIOSYNTHESIS PROTEIN COQ9, MITOCHONDRIAL"/>
    <property type="match status" value="1"/>
</dbReference>
<accession>A0ABQ7KXI3</accession>
<reference evidence="3 4" key="1">
    <citation type="submission" date="2021-03" db="EMBL/GenBank/DDBJ databases">
        <authorList>
            <person name="King G.J."/>
            <person name="Bancroft I."/>
            <person name="Baten A."/>
            <person name="Bloomfield J."/>
            <person name="Borpatragohain P."/>
            <person name="He Z."/>
            <person name="Irish N."/>
            <person name="Irwin J."/>
            <person name="Liu K."/>
            <person name="Mauleon R.P."/>
            <person name="Moore J."/>
            <person name="Morris R."/>
            <person name="Ostergaard L."/>
            <person name="Wang B."/>
            <person name="Wells R."/>
        </authorList>
    </citation>
    <scope>NUCLEOTIDE SEQUENCE [LARGE SCALE GENOMIC DNA]</scope>
    <source>
        <strain evidence="3">R-o-18</strain>
        <tissue evidence="3">Leaf</tissue>
    </source>
</reference>
<feature type="compositionally biased region" description="Basic and acidic residues" evidence="2">
    <location>
        <begin position="28"/>
        <end position="47"/>
    </location>
</feature>
<sequence length="286" mass="32214">MNHTESPIGNQSVNPNQSDPTSASSSTTREEGHCRDESRKRRAGFEEEQARVLATSLRHVPRLGWTEEAIIAGSRDVGVSPSIVGSFSRKEAALVEGLSVHPSTCSVYSLKLHVKKGSNLVLIFCLNQGVAAHLSQQKLTSRILQVFILNQTYFKHFFFLDSLIFLVPFLLDEIVKEVNENPNDGWKAALNDRFANATMSFMISSYLWRVSKSFMYPQGMMSHHFREMCVGDHFAVKGSKVLFYKFTYLAYLILQFSLFKYQPGQFRAFGMLAGGSGITPMFQVFL</sequence>
<feature type="compositionally biased region" description="Polar residues" evidence="2">
    <location>
        <begin position="1"/>
        <end position="27"/>
    </location>
</feature>
<evidence type="ECO:0000256" key="1">
    <source>
        <dbReference type="RuleBase" id="RU366063"/>
    </source>
</evidence>
<comment type="pathway">
    <text evidence="1">Cofactor biosynthesis; ubiquinone biosynthesis.</text>
</comment>